<name>A0ABQ5DQA6_9ASTR</name>
<sequence>RICLEGIDIVAIIREGERERDAPDQREREDGRMRIERGRVMPGESEVERREGRRER</sequence>
<evidence type="ECO:0000313" key="2">
    <source>
        <dbReference type="EMBL" id="GJT41366.1"/>
    </source>
</evidence>
<dbReference type="EMBL" id="BQNB010015557">
    <property type="protein sequence ID" value="GJT41366.1"/>
    <property type="molecule type" value="Genomic_DNA"/>
</dbReference>
<proteinExistence type="predicted"/>
<accession>A0ABQ5DQA6</accession>
<feature type="non-terminal residue" evidence="2">
    <location>
        <position position="1"/>
    </location>
</feature>
<reference evidence="2" key="2">
    <citation type="submission" date="2022-01" db="EMBL/GenBank/DDBJ databases">
        <authorList>
            <person name="Yamashiro T."/>
            <person name="Shiraishi A."/>
            <person name="Satake H."/>
            <person name="Nakayama K."/>
        </authorList>
    </citation>
    <scope>NUCLEOTIDE SEQUENCE</scope>
</reference>
<feature type="compositionally biased region" description="Basic and acidic residues" evidence="1">
    <location>
        <begin position="46"/>
        <end position="56"/>
    </location>
</feature>
<protein>
    <submittedName>
        <fullName evidence="2">Uncharacterized protein</fullName>
    </submittedName>
</protein>
<evidence type="ECO:0000313" key="3">
    <source>
        <dbReference type="Proteomes" id="UP001151760"/>
    </source>
</evidence>
<keyword evidence="3" id="KW-1185">Reference proteome</keyword>
<feature type="compositionally biased region" description="Basic and acidic residues" evidence="1">
    <location>
        <begin position="18"/>
        <end position="39"/>
    </location>
</feature>
<reference evidence="2" key="1">
    <citation type="journal article" date="2022" name="Int. J. Mol. Sci.">
        <title>Draft Genome of Tanacetum Coccineum: Genomic Comparison of Closely Related Tanacetum-Family Plants.</title>
        <authorList>
            <person name="Yamashiro T."/>
            <person name="Shiraishi A."/>
            <person name="Nakayama K."/>
            <person name="Satake H."/>
        </authorList>
    </citation>
    <scope>NUCLEOTIDE SEQUENCE</scope>
</reference>
<gene>
    <name evidence="2" type="ORF">Tco_0941231</name>
</gene>
<dbReference type="Proteomes" id="UP001151760">
    <property type="component" value="Unassembled WGS sequence"/>
</dbReference>
<feature type="region of interest" description="Disordered" evidence="1">
    <location>
        <begin position="18"/>
        <end position="56"/>
    </location>
</feature>
<comment type="caution">
    <text evidence="2">The sequence shown here is derived from an EMBL/GenBank/DDBJ whole genome shotgun (WGS) entry which is preliminary data.</text>
</comment>
<evidence type="ECO:0000256" key="1">
    <source>
        <dbReference type="SAM" id="MobiDB-lite"/>
    </source>
</evidence>
<organism evidence="2 3">
    <name type="scientific">Tanacetum coccineum</name>
    <dbReference type="NCBI Taxonomy" id="301880"/>
    <lineage>
        <taxon>Eukaryota</taxon>
        <taxon>Viridiplantae</taxon>
        <taxon>Streptophyta</taxon>
        <taxon>Embryophyta</taxon>
        <taxon>Tracheophyta</taxon>
        <taxon>Spermatophyta</taxon>
        <taxon>Magnoliopsida</taxon>
        <taxon>eudicotyledons</taxon>
        <taxon>Gunneridae</taxon>
        <taxon>Pentapetalae</taxon>
        <taxon>asterids</taxon>
        <taxon>campanulids</taxon>
        <taxon>Asterales</taxon>
        <taxon>Asteraceae</taxon>
        <taxon>Asteroideae</taxon>
        <taxon>Anthemideae</taxon>
        <taxon>Anthemidinae</taxon>
        <taxon>Tanacetum</taxon>
    </lineage>
</organism>